<sequence length="67" mass="7286">MMTSKPWYLSMGVVGALITIILAALQIDLDQEAKNLLTENVTSLLTAVFGLIALIGRIRAKTSVRLK</sequence>
<dbReference type="EMBL" id="SRIO01000033">
    <property type="protein sequence ID" value="TFZ81248.1"/>
    <property type="molecule type" value="Genomic_DNA"/>
</dbReference>
<evidence type="ECO:0008006" key="4">
    <source>
        <dbReference type="Google" id="ProtNLM"/>
    </source>
</evidence>
<keyword evidence="3" id="KW-1185">Reference proteome</keyword>
<comment type="caution">
    <text evidence="2">The sequence shown here is derived from an EMBL/GenBank/DDBJ whole genome shotgun (WGS) entry which is preliminary data.</text>
</comment>
<dbReference type="RefSeq" id="WP_135282906.1">
    <property type="nucleotide sequence ID" value="NZ_SRIO01000033.1"/>
</dbReference>
<accession>A0A4Z0F6K9</accession>
<evidence type="ECO:0000313" key="3">
    <source>
        <dbReference type="Proteomes" id="UP000297890"/>
    </source>
</evidence>
<feature type="transmembrane region" description="Helical" evidence="1">
    <location>
        <begin position="7"/>
        <end position="29"/>
    </location>
</feature>
<name>A0A4Z0F6K9_9GAMM</name>
<gene>
    <name evidence="2" type="ORF">E4680_13285</name>
</gene>
<dbReference type="AlphaFoldDB" id="A0A4Z0F6K9"/>
<keyword evidence="1" id="KW-1133">Transmembrane helix</keyword>
<proteinExistence type="predicted"/>
<evidence type="ECO:0000313" key="2">
    <source>
        <dbReference type="EMBL" id="TFZ81248.1"/>
    </source>
</evidence>
<feature type="transmembrane region" description="Helical" evidence="1">
    <location>
        <begin position="41"/>
        <end position="60"/>
    </location>
</feature>
<keyword evidence="1" id="KW-0472">Membrane</keyword>
<evidence type="ECO:0000256" key="1">
    <source>
        <dbReference type="SAM" id="Phobius"/>
    </source>
</evidence>
<reference evidence="2 3" key="1">
    <citation type="journal article" date="2019" name="ISME J.">
        <title>Candidatus Macondimonas diazotrophica, a novel gammaproteobacterial genus dominating crude-oil-contaminated coastal sediments.</title>
        <authorList>
            <person name="Karthikeyan S."/>
            <person name="Konstantinidis K."/>
        </authorList>
    </citation>
    <scope>NUCLEOTIDE SEQUENCE [LARGE SCALE GENOMIC DNA]</scope>
    <source>
        <strain evidence="2 3">KTK01</strain>
    </source>
</reference>
<keyword evidence="1" id="KW-0812">Transmembrane</keyword>
<dbReference type="Proteomes" id="UP000297890">
    <property type="component" value="Unassembled WGS sequence"/>
</dbReference>
<organism evidence="2 3">
    <name type="scientific">Candidatus Macondimonas diazotrophica</name>
    <dbReference type="NCBI Taxonomy" id="2305248"/>
    <lineage>
        <taxon>Bacteria</taxon>
        <taxon>Pseudomonadati</taxon>
        <taxon>Pseudomonadota</taxon>
        <taxon>Gammaproteobacteria</taxon>
        <taxon>Chromatiales</taxon>
        <taxon>Ectothiorhodospiraceae</taxon>
        <taxon>Candidatus Macondimonas</taxon>
    </lineage>
</organism>
<protein>
    <recommendedName>
        <fullName evidence="4">Holin</fullName>
    </recommendedName>
</protein>